<evidence type="ECO:0000256" key="1">
    <source>
        <dbReference type="ARBA" id="ARBA00004370"/>
    </source>
</evidence>
<accession>A0ABN8R116</accession>
<evidence type="ECO:0000256" key="5">
    <source>
        <dbReference type="ARBA" id="ARBA00023136"/>
    </source>
</evidence>
<dbReference type="InterPro" id="IPR002859">
    <property type="entry name" value="PKD/REJ-like"/>
</dbReference>
<dbReference type="InterPro" id="IPR013783">
    <property type="entry name" value="Ig-like_fold"/>
</dbReference>
<feature type="domain" description="PKD/REJ-like" evidence="7">
    <location>
        <begin position="642"/>
        <end position="1069"/>
    </location>
</feature>
<keyword evidence="9" id="KW-1185">Reference proteome</keyword>
<comment type="subcellular location">
    <subcellularLocation>
        <location evidence="1">Membrane</location>
    </subcellularLocation>
</comment>
<gene>
    <name evidence="8" type="ORF">PLOB_00012975</name>
</gene>
<dbReference type="PANTHER" id="PTHR46730:SF1">
    <property type="entry name" value="PLAT DOMAIN-CONTAINING PROTEIN"/>
    <property type="match status" value="1"/>
</dbReference>
<keyword evidence="5 6" id="KW-0472">Membrane</keyword>
<dbReference type="Gene3D" id="2.60.40.10">
    <property type="entry name" value="Immunoglobulins"/>
    <property type="match status" value="1"/>
</dbReference>
<evidence type="ECO:0000313" key="9">
    <source>
        <dbReference type="Proteomes" id="UP001159405"/>
    </source>
</evidence>
<dbReference type="EMBL" id="CALNXK010000173">
    <property type="protein sequence ID" value="CAH3172466.1"/>
    <property type="molecule type" value="Genomic_DNA"/>
</dbReference>
<protein>
    <recommendedName>
        <fullName evidence="7">PKD/REJ-like domain-containing protein</fullName>
    </recommendedName>
</protein>
<keyword evidence="3" id="KW-0677">Repeat</keyword>
<dbReference type="Gene3D" id="2.60.220.50">
    <property type="match status" value="1"/>
</dbReference>
<dbReference type="InterPro" id="IPR046338">
    <property type="entry name" value="GAIN_dom_sf"/>
</dbReference>
<evidence type="ECO:0000313" key="8">
    <source>
        <dbReference type="EMBL" id="CAH3172466.1"/>
    </source>
</evidence>
<keyword evidence="2 6" id="KW-0812">Transmembrane</keyword>
<evidence type="ECO:0000256" key="3">
    <source>
        <dbReference type="ARBA" id="ARBA00022737"/>
    </source>
</evidence>
<proteinExistence type="predicted"/>
<name>A0ABN8R116_9CNID</name>
<evidence type="ECO:0000256" key="2">
    <source>
        <dbReference type="ARBA" id="ARBA00022692"/>
    </source>
</evidence>
<dbReference type="Proteomes" id="UP001159405">
    <property type="component" value="Unassembled WGS sequence"/>
</dbReference>
<reference evidence="8 9" key="1">
    <citation type="submission" date="2022-05" db="EMBL/GenBank/DDBJ databases">
        <authorList>
            <consortium name="Genoscope - CEA"/>
            <person name="William W."/>
        </authorList>
    </citation>
    <scope>NUCLEOTIDE SEQUENCE [LARGE SCALE GENOMIC DNA]</scope>
</reference>
<comment type="caution">
    <text evidence="8">The sequence shown here is derived from an EMBL/GenBank/DDBJ whole genome shotgun (WGS) entry which is preliminary data.</text>
</comment>
<dbReference type="PANTHER" id="PTHR46730">
    <property type="entry name" value="POLYCYSTIN-1"/>
    <property type="match status" value="1"/>
</dbReference>
<sequence>MEIVNETQSINLSDIYMTATVSSERNYTSPVLSSENSASISSTPPLPSNCYRVLYYSTSMDYNMSESSSYGINMTQSYNMTQSHNDCGGRAYQDCGVCIEGNTGVSSLRDCNNICNGTAENAACGVCLMPGDMNPALDCNNDCRGTATEDDCGVCTGGSTGLMANYLKDACGVCNGTNTTCAGCDGVPNSGKEFDACRVCDGDGSTCTDIMKTEPKTISSCHPNVLVFGAGLNTGNQTLCVLYNDTSGEMVVNTTATSKNLTHAQCEFQPWVDYIPGRYNLSVVITQSGQADVKTNTSLQIYYYNCTDLSVTGVVPNEVLLDELPRYVTLEGSGFFDWEETVCYFGPQMTTDVEFVDTSRLKCKISPVDDSTQLELSLSMDGGLKQVGHVNFTVYDSAPKVTTTLFGDTADEIEVYFDKEVEFAVEETCDNFLESETVSKLGQDPTCDVLTTVELVIRLGNGANITVDDSLKFKSNIFKALGQSFGRFLNGSFLVGPPSSPLIPVAEVTGPDTISSCGNLTLSGFQSFGGGGRQLNFNWSLVSPTSGFGADDINSILNALSPNDDRIHIPGTILTADKTYKFRLAVANFLNPASFQTVTHSVVKAAEPVPELTLSSSTDLDQTPALVYVSEDLYIKAQAVVAPCANDTKINFLWTVTCSDATSQRNVEESSSFQFTKEKATVSITKGVLTADVTCTFNLTGSMNYNPSIKSSIAVDIKALPTPLETAISGGDRQIGRSSGTIQFDVLTIDADGSSLSLTCNWRCAVQGGGICYSQINIRNLTFSGLSGCRIPVQSNHFSAGKTYTISVDVSKGSRTASASISLTVVEGNPPLVWMGSGAPTIKVSETQKVVLNGFYNTNVQPTKVEWSCKRQQGFAYVDLSGFTFFQEYLAGKESYALLIIPGGVLKKGSKYKFQLTVNDGSQNGTASMEVEVRKGPAAGSLTVDKPNVAALFEEITISAPRWTVEADAKPLRYSFGELVDNVCEVWEPPSDTPEWTGVLPAGNDPNNILTLCLIVEDKFDSFTVKTINIRSNPPNAVALSSDALDGLFQNDVQGQLQSGNADKALSLVIIISATVQDSNETTDELRRNISQKAQNFVYEFVSTSIVVKGNAGPLLRALVNTDAAAAENSTNMAGTLVKILDGLGDQSLNDNQANNTMGWIGYLVGDSLDDNDEEFQTNIIAALDELGDNLAVDLALGDQPREVSDERVGVVSVQVTSLKAELPISSKPGAPTLDPGASLKEFSAPRRCGDGKTCSGVLVKLVHYKHNLITPDASKQDSQVEIISSLVINCVLSDPNTKVKLTISGLANPLQLKFSVGDPPSGKQAACKYFNETLRIWMSDGLEAVGPVNGTLTCKSTHATVFAPSNDIKNASNATTTLPPTTTVGAPETKAEKDHTGAIVGGVLGGLVFIVLVVLGIWWCSKKKAKNTGRISPESLPLNQASDY</sequence>
<dbReference type="Pfam" id="PF02010">
    <property type="entry name" value="REJ"/>
    <property type="match status" value="1"/>
</dbReference>
<evidence type="ECO:0000256" key="6">
    <source>
        <dbReference type="SAM" id="Phobius"/>
    </source>
</evidence>
<evidence type="ECO:0000259" key="7">
    <source>
        <dbReference type="Pfam" id="PF02010"/>
    </source>
</evidence>
<evidence type="ECO:0000256" key="4">
    <source>
        <dbReference type="ARBA" id="ARBA00022989"/>
    </source>
</evidence>
<feature type="transmembrane region" description="Helical" evidence="6">
    <location>
        <begin position="1399"/>
        <end position="1421"/>
    </location>
</feature>
<organism evidence="8 9">
    <name type="scientific">Porites lobata</name>
    <dbReference type="NCBI Taxonomy" id="104759"/>
    <lineage>
        <taxon>Eukaryota</taxon>
        <taxon>Metazoa</taxon>
        <taxon>Cnidaria</taxon>
        <taxon>Anthozoa</taxon>
        <taxon>Hexacorallia</taxon>
        <taxon>Scleractinia</taxon>
        <taxon>Fungiina</taxon>
        <taxon>Poritidae</taxon>
        <taxon>Porites</taxon>
    </lineage>
</organism>
<keyword evidence="4 6" id="KW-1133">Transmembrane helix</keyword>